<dbReference type="SUPFAM" id="SSF56672">
    <property type="entry name" value="DNA/RNA polymerases"/>
    <property type="match status" value="1"/>
</dbReference>
<evidence type="ECO:0000256" key="6">
    <source>
        <dbReference type="ARBA" id="ARBA00022932"/>
    </source>
</evidence>
<dbReference type="EC" id="2.7.7.7" evidence="2"/>
<dbReference type="AlphaFoldDB" id="A0A182MJW3"/>
<organism evidence="10 11">
    <name type="scientific">Anopheles culicifacies</name>
    <dbReference type="NCBI Taxonomy" id="139723"/>
    <lineage>
        <taxon>Eukaryota</taxon>
        <taxon>Metazoa</taxon>
        <taxon>Ecdysozoa</taxon>
        <taxon>Arthropoda</taxon>
        <taxon>Hexapoda</taxon>
        <taxon>Insecta</taxon>
        <taxon>Pterygota</taxon>
        <taxon>Neoptera</taxon>
        <taxon>Endopterygota</taxon>
        <taxon>Diptera</taxon>
        <taxon>Nematocera</taxon>
        <taxon>Culicoidea</taxon>
        <taxon>Culicidae</taxon>
        <taxon>Anophelinae</taxon>
        <taxon>Anopheles</taxon>
        <taxon>culicifacies species complex</taxon>
    </lineage>
</organism>
<dbReference type="PANTHER" id="PTHR10133">
    <property type="entry name" value="DNA POLYMERASE I"/>
    <property type="match status" value="1"/>
</dbReference>
<dbReference type="GO" id="GO:0006261">
    <property type="term" value="P:DNA-templated DNA replication"/>
    <property type="evidence" value="ECO:0007669"/>
    <property type="project" value="InterPro"/>
</dbReference>
<dbReference type="PANTHER" id="PTHR10133:SF27">
    <property type="entry name" value="DNA POLYMERASE NU"/>
    <property type="match status" value="1"/>
</dbReference>
<evidence type="ECO:0000256" key="1">
    <source>
        <dbReference type="ARBA" id="ARBA00007705"/>
    </source>
</evidence>
<evidence type="ECO:0000256" key="5">
    <source>
        <dbReference type="ARBA" id="ARBA00022705"/>
    </source>
</evidence>
<proteinExistence type="inferred from homology"/>
<feature type="domain" description="DNA-directed DNA polymerase family A palm" evidence="9">
    <location>
        <begin position="5"/>
        <end position="184"/>
    </location>
</feature>
<name>A0A182MJW3_9DIPT</name>
<keyword evidence="3" id="KW-0808">Transferase</keyword>
<keyword evidence="11" id="KW-1185">Reference proteome</keyword>
<reference evidence="10" key="2">
    <citation type="submission" date="2020-05" db="UniProtKB">
        <authorList>
            <consortium name="EnsemblMetazoa"/>
        </authorList>
    </citation>
    <scope>IDENTIFICATION</scope>
    <source>
        <strain evidence="10">A-37</strain>
    </source>
</reference>
<reference evidence="11" key="1">
    <citation type="submission" date="2013-09" db="EMBL/GenBank/DDBJ databases">
        <title>The Genome Sequence of Anopheles culicifacies species A.</title>
        <authorList>
            <consortium name="The Broad Institute Genomics Platform"/>
            <person name="Neafsey D.E."/>
            <person name="Besansky N."/>
            <person name="Howell P."/>
            <person name="Walton C."/>
            <person name="Young S.K."/>
            <person name="Zeng Q."/>
            <person name="Gargeya S."/>
            <person name="Fitzgerald M."/>
            <person name="Haas B."/>
            <person name="Abouelleil A."/>
            <person name="Allen A.W."/>
            <person name="Alvarado L."/>
            <person name="Arachchi H.M."/>
            <person name="Berlin A.M."/>
            <person name="Chapman S.B."/>
            <person name="Gainer-Dewar J."/>
            <person name="Goldberg J."/>
            <person name="Griggs A."/>
            <person name="Gujja S."/>
            <person name="Hansen M."/>
            <person name="Howarth C."/>
            <person name="Imamovic A."/>
            <person name="Ireland A."/>
            <person name="Larimer J."/>
            <person name="McCowan C."/>
            <person name="Murphy C."/>
            <person name="Pearson M."/>
            <person name="Poon T.W."/>
            <person name="Priest M."/>
            <person name="Roberts A."/>
            <person name="Saif S."/>
            <person name="Shea T."/>
            <person name="Sisk P."/>
            <person name="Sykes S."/>
            <person name="Wortman J."/>
            <person name="Nusbaum C."/>
            <person name="Birren B."/>
        </authorList>
    </citation>
    <scope>NUCLEOTIDE SEQUENCE [LARGE SCALE GENOMIC DNA]</scope>
    <source>
        <strain evidence="11">A-37</strain>
    </source>
</reference>
<dbReference type="Pfam" id="PF00476">
    <property type="entry name" value="DNA_pol_A"/>
    <property type="match status" value="1"/>
</dbReference>
<dbReference type="Proteomes" id="UP000075883">
    <property type="component" value="Unassembled WGS sequence"/>
</dbReference>
<dbReference type="InterPro" id="IPR043502">
    <property type="entry name" value="DNA/RNA_pol_sf"/>
</dbReference>
<evidence type="ECO:0000313" key="10">
    <source>
        <dbReference type="EnsemblMetazoa" id="ACUA020063-PA"/>
    </source>
</evidence>
<protein>
    <recommendedName>
        <fullName evidence="2">DNA-directed DNA polymerase</fullName>
        <ecNumber evidence="2">2.7.7.7</ecNumber>
    </recommendedName>
</protein>
<comment type="similarity">
    <text evidence="1">Belongs to the DNA polymerase type-A family.</text>
</comment>
<dbReference type="EnsemblMetazoa" id="ACUA020063-RA">
    <property type="protein sequence ID" value="ACUA020063-PA"/>
    <property type="gene ID" value="ACUA020063"/>
</dbReference>
<dbReference type="InterPro" id="IPR001098">
    <property type="entry name" value="DNA-dir_DNA_pol_A_palm_dom"/>
</dbReference>
<dbReference type="PROSITE" id="PS00447">
    <property type="entry name" value="DNA_POLYMERASE_A"/>
    <property type="match status" value="1"/>
</dbReference>
<dbReference type="VEuPathDB" id="VectorBase:ACUA020063"/>
<evidence type="ECO:0000256" key="3">
    <source>
        <dbReference type="ARBA" id="ARBA00022679"/>
    </source>
</evidence>
<dbReference type="GO" id="GO:0003677">
    <property type="term" value="F:DNA binding"/>
    <property type="evidence" value="ECO:0007669"/>
    <property type="project" value="UniProtKB-KW"/>
</dbReference>
<evidence type="ECO:0000256" key="7">
    <source>
        <dbReference type="ARBA" id="ARBA00023125"/>
    </source>
</evidence>
<evidence type="ECO:0000256" key="8">
    <source>
        <dbReference type="ARBA" id="ARBA00049244"/>
    </source>
</evidence>
<dbReference type="Gene3D" id="1.10.150.20">
    <property type="entry name" value="5' to 3' exonuclease, C-terminal subdomain"/>
    <property type="match status" value="1"/>
</dbReference>
<evidence type="ECO:0000256" key="4">
    <source>
        <dbReference type="ARBA" id="ARBA00022695"/>
    </source>
</evidence>
<keyword evidence="5" id="KW-0235">DNA replication</keyword>
<accession>A0A182MJW3</accession>
<dbReference type="SMART" id="SM00482">
    <property type="entry name" value="POLAc"/>
    <property type="match status" value="1"/>
</dbReference>
<dbReference type="InterPro" id="IPR002298">
    <property type="entry name" value="DNA_polymerase_A"/>
</dbReference>
<dbReference type="EMBL" id="AXCM01023573">
    <property type="status" value="NOT_ANNOTATED_CDS"/>
    <property type="molecule type" value="Genomic_DNA"/>
</dbReference>
<keyword evidence="7" id="KW-0238">DNA-binding</keyword>
<dbReference type="GO" id="GO:0003887">
    <property type="term" value="F:DNA-directed DNA polymerase activity"/>
    <property type="evidence" value="ECO:0007669"/>
    <property type="project" value="UniProtKB-KW"/>
</dbReference>
<comment type="catalytic activity">
    <reaction evidence="8">
        <text>DNA(n) + a 2'-deoxyribonucleoside 5'-triphosphate = DNA(n+1) + diphosphate</text>
        <dbReference type="Rhea" id="RHEA:22508"/>
        <dbReference type="Rhea" id="RHEA-COMP:17339"/>
        <dbReference type="Rhea" id="RHEA-COMP:17340"/>
        <dbReference type="ChEBI" id="CHEBI:33019"/>
        <dbReference type="ChEBI" id="CHEBI:61560"/>
        <dbReference type="ChEBI" id="CHEBI:173112"/>
        <dbReference type="EC" id="2.7.7.7"/>
    </reaction>
</comment>
<evidence type="ECO:0000259" key="9">
    <source>
        <dbReference type="SMART" id="SM00482"/>
    </source>
</evidence>
<evidence type="ECO:0000256" key="2">
    <source>
        <dbReference type="ARBA" id="ARBA00012417"/>
    </source>
</evidence>
<keyword evidence="4" id="KW-0548">Nucleotidyltransferase</keyword>
<keyword evidence="6" id="KW-0239">DNA-directed DNA polymerase</keyword>
<dbReference type="GO" id="GO:0006302">
    <property type="term" value="P:double-strand break repair"/>
    <property type="evidence" value="ECO:0007669"/>
    <property type="project" value="TreeGrafter"/>
</dbReference>
<sequence length="223" mass="25073">MAEATREARDLHDANTENWYNLTKDDEEFSTKRKIAKNGIFASNYGAGAKRVALTLNISIAEATEILNAVNSNLPLDELKAIFWQTLGVSRDIRPIRNGYTSYTSGVFYDVMGVRHFYPDILSRDRWRKQSAERESFNCLMQGGCASIFISLCTKLLTEVVAPRLGWIASTVHDEVIFYVPTIYAETALVGANRIFNELVLPTPQGGVNIRADFKIVNNWGEK</sequence>
<dbReference type="InterPro" id="IPR019760">
    <property type="entry name" value="DNA-dir_DNA_pol_A_CS"/>
</dbReference>
<evidence type="ECO:0000313" key="11">
    <source>
        <dbReference type="Proteomes" id="UP000075883"/>
    </source>
</evidence>